<accession>A0A8T1VHZ5</accession>
<organism evidence="6 7">
    <name type="scientific">Phytophthora pseudosyringae</name>
    <dbReference type="NCBI Taxonomy" id="221518"/>
    <lineage>
        <taxon>Eukaryota</taxon>
        <taxon>Sar</taxon>
        <taxon>Stramenopiles</taxon>
        <taxon>Oomycota</taxon>
        <taxon>Peronosporomycetes</taxon>
        <taxon>Peronosporales</taxon>
        <taxon>Peronosporaceae</taxon>
        <taxon>Phytophthora</taxon>
    </lineage>
</organism>
<feature type="chain" id="PRO_5035966229" description="RxLR effector protein" evidence="5">
    <location>
        <begin position="22"/>
        <end position="157"/>
    </location>
</feature>
<evidence type="ECO:0000256" key="4">
    <source>
        <dbReference type="ARBA" id="ARBA00022729"/>
    </source>
</evidence>
<dbReference type="EMBL" id="JAGDFM010000377">
    <property type="protein sequence ID" value="KAG7379044.1"/>
    <property type="molecule type" value="Genomic_DNA"/>
</dbReference>
<evidence type="ECO:0000313" key="6">
    <source>
        <dbReference type="EMBL" id="KAG7379044.1"/>
    </source>
</evidence>
<dbReference type="Proteomes" id="UP000694044">
    <property type="component" value="Unassembled WGS sequence"/>
</dbReference>
<evidence type="ECO:0000256" key="1">
    <source>
        <dbReference type="ARBA" id="ARBA00004613"/>
    </source>
</evidence>
<dbReference type="AlphaFoldDB" id="A0A8T1VHZ5"/>
<sequence length="157" mass="17590">MRLLLWILLVTLITYISCATAASEETPVSQLTAKDIDTVTRLLTVEDGDAAKRFLRGVARKDLTAADDDSHAEDEERGLIPSKVTDLISKMKNGWGKWKANAMEKAFQHMMKTGETPTTLAKRLEIGVGGAAEVRYNKLYEKYTAWWINYHTLAGTR</sequence>
<dbReference type="GO" id="GO:0005576">
    <property type="term" value="C:extracellular region"/>
    <property type="evidence" value="ECO:0007669"/>
    <property type="project" value="UniProtKB-SubCell"/>
</dbReference>
<evidence type="ECO:0000256" key="2">
    <source>
        <dbReference type="ARBA" id="ARBA00010400"/>
    </source>
</evidence>
<keyword evidence="3 5" id="KW-0964">Secreted</keyword>
<evidence type="ECO:0000256" key="5">
    <source>
        <dbReference type="RuleBase" id="RU367124"/>
    </source>
</evidence>
<comment type="subcellular location">
    <subcellularLocation>
        <location evidence="1 5">Secreted</location>
    </subcellularLocation>
</comment>
<dbReference type="Pfam" id="PF16810">
    <property type="entry name" value="RXLR"/>
    <property type="match status" value="1"/>
</dbReference>
<comment type="similarity">
    <text evidence="2 5">Belongs to the RxLR effector family.</text>
</comment>
<dbReference type="OrthoDB" id="126652at2759"/>
<protein>
    <recommendedName>
        <fullName evidence="5">RxLR effector protein</fullName>
    </recommendedName>
</protein>
<gene>
    <name evidence="6" type="ORF">PHYPSEUDO_009139</name>
</gene>
<proteinExistence type="inferred from homology"/>
<comment type="domain">
    <text evidence="5">The RxLR-dEER motif acts to carry the protein into the host cell cytoplasm through binding to cell surface phosphatidylinositol-3-phosphate.</text>
</comment>
<evidence type="ECO:0000313" key="7">
    <source>
        <dbReference type="Proteomes" id="UP000694044"/>
    </source>
</evidence>
<comment type="function">
    <text evidence="5">Effector that suppresses plant defense responses during pathogen infection.</text>
</comment>
<reference evidence="6" key="1">
    <citation type="submission" date="2021-02" db="EMBL/GenBank/DDBJ databases">
        <authorList>
            <person name="Palmer J.M."/>
        </authorList>
    </citation>
    <scope>NUCLEOTIDE SEQUENCE</scope>
    <source>
        <strain evidence="6">SCRP734</strain>
    </source>
</reference>
<dbReference type="InterPro" id="IPR031825">
    <property type="entry name" value="RXLR"/>
</dbReference>
<evidence type="ECO:0000256" key="3">
    <source>
        <dbReference type="ARBA" id="ARBA00022525"/>
    </source>
</evidence>
<comment type="caution">
    <text evidence="6">The sequence shown here is derived from an EMBL/GenBank/DDBJ whole genome shotgun (WGS) entry which is preliminary data.</text>
</comment>
<feature type="signal peptide" evidence="5">
    <location>
        <begin position="1"/>
        <end position="21"/>
    </location>
</feature>
<keyword evidence="7" id="KW-1185">Reference proteome</keyword>
<keyword evidence="4 5" id="KW-0732">Signal</keyword>
<name>A0A8T1VHZ5_9STRA</name>